<dbReference type="KEGG" id="nfn:NFRAN_2102"/>
<sequence>MIIIMNDPEGKNNNERSRNRYTIRRKVSKKNTILLIEFFNTFSPKLFLSEKLSLR</sequence>
<keyword evidence="2" id="KW-1185">Reference proteome</keyword>
<name>A0A484ICA0_9ARCH</name>
<gene>
    <name evidence="1" type="ORF">NFRAN_2102</name>
</gene>
<proteinExistence type="predicted"/>
<evidence type="ECO:0000313" key="2">
    <source>
        <dbReference type="Proteomes" id="UP000294299"/>
    </source>
</evidence>
<reference evidence="1 2" key="1">
    <citation type="submission" date="2019-02" db="EMBL/GenBank/DDBJ databases">
        <authorList>
            <person name="Lehtovirta-Morley E L."/>
        </authorList>
    </citation>
    <scope>NUCLEOTIDE SEQUENCE [LARGE SCALE GENOMIC DNA]</scope>
    <source>
        <strain evidence="1">NFRAN1</strain>
    </source>
</reference>
<accession>A0A484ICA0</accession>
<dbReference type="Proteomes" id="UP000294299">
    <property type="component" value="Chromosome NFRAN"/>
</dbReference>
<dbReference type="AlphaFoldDB" id="A0A484ICA0"/>
<organism evidence="1 2">
    <name type="scientific">Candidatus Nitrosocosmicus franklandianus</name>
    <dbReference type="NCBI Taxonomy" id="1798806"/>
    <lineage>
        <taxon>Archaea</taxon>
        <taxon>Nitrososphaerota</taxon>
        <taxon>Nitrososphaeria</taxon>
        <taxon>Nitrososphaerales</taxon>
        <taxon>Nitrososphaeraceae</taxon>
        <taxon>Candidatus Nitrosocosmicus</taxon>
    </lineage>
</organism>
<dbReference type="EMBL" id="LR216287">
    <property type="protein sequence ID" value="VFJ14424.1"/>
    <property type="molecule type" value="Genomic_DNA"/>
</dbReference>
<protein>
    <submittedName>
        <fullName evidence="1">Uncharacterized protein</fullName>
    </submittedName>
</protein>
<evidence type="ECO:0000313" key="1">
    <source>
        <dbReference type="EMBL" id="VFJ14424.1"/>
    </source>
</evidence>